<feature type="chain" id="PRO_5038092834" evidence="1">
    <location>
        <begin position="19"/>
        <end position="296"/>
    </location>
</feature>
<dbReference type="Gene3D" id="3.10.100.10">
    <property type="entry name" value="Mannose-Binding Protein A, subunit A"/>
    <property type="match status" value="2"/>
</dbReference>
<dbReference type="InterPro" id="IPR001304">
    <property type="entry name" value="C-type_lectin-like"/>
</dbReference>
<name>A0A914R8M7_9BILA</name>
<dbReference type="InterPro" id="IPR016186">
    <property type="entry name" value="C-type_lectin-like/link_sf"/>
</dbReference>
<dbReference type="PANTHER" id="PTHR22803">
    <property type="entry name" value="MANNOSE, PHOSPHOLIPASE, LECTIN RECEPTOR RELATED"/>
    <property type="match status" value="1"/>
</dbReference>
<dbReference type="SUPFAM" id="SSF56436">
    <property type="entry name" value="C-type lectin-like"/>
    <property type="match status" value="2"/>
</dbReference>
<evidence type="ECO:0000313" key="4">
    <source>
        <dbReference type="WBParaSite" id="PDA_v2.g7944.t1"/>
    </source>
</evidence>
<organism evidence="3 4">
    <name type="scientific">Panagrolaimus davidi</name>
    <dbReference type="NCBI Taxonomy" id="227884"/>
    <lineage>
        <taxon>Eukaryota</taxon>
        <taxon>Metazoa</taxon>
        <taxon>Ecdysozoa</taxon>
        <taxon>Nematoda</taxon>
        <taxon>Chromadorea</taxon>
        <taxon>Rhabditida</taxon>
        <taxon>Tylenchina</taxon>
        <taxon>Panagrolaimomorpha</taxon>
        <taxon>Panagrolaimoidea</taxon>
        <taxon>Panagrolaimidae</taxon>
        <taxon>Panagrolaimus</taxon>
    </lineage>
</organism>
<evidence type="ECO:0000313" key="3">
    <source>
        <dbReference type="Proteomes" id="UP000887578"/>
    </source>
</evidence>
<evidence type="ECO:0000256" key="1">
    <source>
        <dbReference type="SAM" id="SignalP"/>
    </source>
</evidence>
<reference evidence="4" key="1">
    <citation type="submission" date="2022-11" db="UniProtKB">
        <authorList>
            <consortium name="WormBaseParasite"/>
        </authorList>
    </citation>
    <scope>IDENTIFICATION</scope>
</reference>
<feature type="signal peptide" evidence="1">
    <location>
        <begin position="1"/>
        <end position="18"/>
    </location>
</feature>
<dbReference type="InterPro" id="IPR016187">
    <property type="entry name" value="CTDL_fold"/>
</dbReference>
<feature type="domain" description="C-type lectin" evidence="2">
    <location>
        <begin position="163"/>
        <end position="282"/>
    </location>
</feature>
<protein>
    <submittedName>
        <fullName evidence="4">C-type lectin domain-containing protein</fullName>
    </submittedName>
</protein>
<proteinExistence type="predicted"/>
<dbReference type="Proteomes" id="UP000887578">
    <property type="component" value="Unplaced"/>
</dbReference>
<dbReference type="Pfam" id="PF00059">
    <property type="entry name" value="Lectin_C"/>
    <property type="match status" value="2"/>
</dbReference>
<dbReference type="SMART" id="SM00034">
    <property type="entry name" value="CLECT"/>
    <property type="match status" value="2"/>
</dbReference>
<accession>A0A914R8M7</accession>
<keyword evidence="1" id="KW-0732">Signal</keyword>
<keyword evidence="3" id="KW-1185">Reference proteome</keyword>
<dbReference type="WBParaSite" id="PDA_v2.g7944.t1">
    <property type="protein sequence ID" value="PDA_v2.g7944.t1"/>
    <property type="gene ID" value="PDA_v2.g7944"/>
</dbReference>
<dbReference type="AlphaFoldDB" id="A0A914R8M7"/>
<sequence>MFLFKALNFLFVINVVVATCPEESIPWGTQCYKFYNKSVTFPEAERTCYNFGGHLASIHDGFTNTFLGEQAQKFLNGKDFWIGAVQFRDVVWGWTDNSTFDYSNWRPGVKEEHDDCGVFRINDGYWIKDFSLNYRSFVCQTSNLETSPPPNPCLDKDWYFYEPTNSCYLVSTEEYNLTDAENICISHGGHLASLHSHQEAIFLMDIETVVYWAMRLGLHFDNQDQTWKWLDGTSTDYMPWYSNTPSKPPANYPCVSLFENEDNGEPYIDNGPCDVEQPFFCKKPVPASSWQLELIK</sequence>
<dbReference type="InterPro" id="IPR050111">
    <property type="entry name" value="C-type_lectin/snaclec_domain"/>
</dbReference>
<evidence type="ECO:0000259" key="2">
    <source>
        <dbReference type="PROSITE" id="PS50041"/>
    </source>
</evidence>
<dbReference type="CDD" id="cd00037">
    <property type="entry name" value="CLECT"/>
    <property type="match status" value="2"/>
</dbReference>
<feature type="domain" description="C-type lectin" evidence="2">
    <location>
        <begin position="27"/>
        <end position="140"/>
    </location>
</feature>
<dbReference type="PROSITE" id="PS50041">
    <property type="entry name" value="C_TYPE_LECTIN_2"/>
    <property type="match status" value="2"/>
</dbReference>